<dbReference type="PANTHER" id="PTHR33164:SF94">
    <property type="entry name" value="TRANSCRIPTIONAL REGULATORY PROTEIN-RELATED"/>
    <property type="match status" value="1"/>
</dbReference>
<sequence>MSDDESVEAALRAADVLMRVAARSVMEVDHIVTSPQLRILVRIATRGPQNPGDIATELGVHASNATRAAEKLVRAGLIERQANPDDRRYVRLTLTPDGERLVERVIGHRRDAIAAVIAAMPPEDRDAAARAFDSFARAAGVEPSDDGRFTLALHDAKSS</sequence>
<dbReference type="InterPro" id="IPR011991">
    <property type="entry name" value="ArsR-like_HTH"/>
</dbReference>
<dbReference type="InterPro" id="IPR023187">
    <property type="entry name" value="Tscrpt_reg_MarR-type_CS"/>
</dbReference>
<dbReference type="InterPro" id="IPR000835">
    <property type="entry name" value="HTH_MarR-typ"/>
</dbReference>
<name>A0ABT8IW18_9MICO</name>
<proteinExistence type="predicted"/>
<dbReference type="Pfam" id="PF01047">
    <property type="entry name" value="MarR"/>
    <property type="match status" value="1"/>
</dbReference>
<dbReference type="InterPro" id="IPR036388">
    <property type="entry name" value="WH-like_DNA-bd_sf"/>
</dbReference>
<organism evidence="5 6">
    <name type="scientific">Leifsonia virtsii</name>
    <dbReference type="NCBI Taxonomy" id="3035915"/>
    <lineage>
        <taxon>Bacteria</taxon>
        <taxon>Bacillati</taxon>
        <taxon>Actinomycetota</taxon>
        <taxon>Actinomycetes</taxon>
        <taxon>Micrococcales</taxon>
        <taxon>Microbacteriaceae</taxon>
        <taxon>Leifsonia</taxon>
    </lineage>
</organism>
<dbReference type="RefSeq" id="WP_301217595.1">
    <property type="nucleotide sequence ID" value="NZ_JAROCB010000002.1"/>
</dbReference>
<dbReference type="PRINTS" id="PR00598">
    <property type="entry name" value="HTHMARR"/>
</dbReference>
<dbReference type="SMART" id="SM00347">
    <property type="entry name" value="HTH_MARR"/>
    <property type="match status" value="1"/>
</dbReference>
<dbReference type="InterPro" id="IPR039422">
    <property type="entry name" value="MarR/SlyA-like"/>
</dbReference>
<accession>A0ABT8IW18</accession>
<keyword evidence="2" id="KW-0238">DNA-binding</keyword>
<reference evidence="5" key="1">
    <citation type="submission" date="2023-03" db="EMBL/GenBank/DDBJ databases">
        <title>MT1 and MT2 Draft Genomes of Novel Species.</title>
        <authorList>
            <person name="Venkateswaran K."/>
        </authorList>
    </citation>
    <scope>NUCLEOTIDE SEQUENCE</scope>
    <source>
        <strain evidence="5">F6_8S_P_1A</strain>
    </source>
</reference>
<dbReference type="PROSITE" id="PS01117">
    <property type="entry name" value="HTH_MARR_1"/>
    <property type="match status" value="1"/>
</dbReference>
<keyword evidence="1" id="KW-0805">Transcription regulation</keyword>
<evidence type="ECO:0000313" key="5">
    <source>
        <dbReference type="EMBL" id="MDN4597023.1"/>
    </source>
</evidence>
<dbReference type="SUPFAM" id="SSF46785">
    <property type="entry name" value="Winged helix' DNA-binding domain"/>
    <property type="match status" value="1"/>
</dbReference>
<evidence type="ECO:0000313" key="6">
    <source>
        <dbReference type="Proteomes" id="UP001174210"/>
    </source>
</evidence>
<dbReference type="EMBL" id="JAROCB010000002">
    <property type="protein sequence ID" value="MDN4597023.1"/>
    <property type="molecule type" value="Genomic_DNA"/>
</dbReference>
<comment type="caution">
    <text evidence="5">The sequence shown here is derived from an EMBL/GenBank/DDBJ whole genome shotgun (WGS) entry which is preliminary data.</text>
</comment>
<dbReference type="InterPro" id="IPR036390">
    <property type="entry name" value="WH_DNA-bd_sf"/>
</dbReference>
<evidence type="ECO:0000259" key="4">
    <source>
        <dbReference type="PROSITE" id="PS50995"/>
    </source>
</evidence>
<evidence type="ECO:0000256" key="1">
    <source>
        <dbReference type="ARBA" id="ARBA00023015"/>
    </source>
</evidence>
<keyword evidence="3" id="KW-0804">Transcription</keyword>
<dbReference type="PROSITE" id="PS50995">
    <property type="entry name" value="HTH_MARR_2"/>
    <property type="match status" value="1"/>
</dbReference>
<dbReference type="PANTHER" id="PTHR33164">
    <property type="entry name" value="TRANSCRIPTIONAL REGULATOR, MARR FAMILY"/>
    <property type="match status" value="1"/>
</dbReference>
<protein>
    <submittedName>
        <fullName evidence="5">MarR family transcriptional regulator</fullName>
    </submittedName>
</protein>
<dbReference type="Proteomes" id="UP001174210">
    <property type="component" value="Unassembled WGS sequence"/>
</dbReference>
<feature type="domain" description="HTH marR-type" evidence="4">
    <location>
        <begin position="4"/>
        <end position="137"/>
    </location>
</feature>
<keyword evidence="6" id="KW-1185">Reference proteome</keyword>
<evidence type="ECO:0000256" key="3">
    <source>
        <dbReference type="ARBA" id="ARBA00023163"/>
    </source>
</evidence>
<gene>
    <name evidence="5" type="ORF">P5G59_07715</name>
</gene>
<dbReference type="Gene3D" id="1.10.10.10">
    <property type="entry name" value="Winged helix-like DNA-binding domain superfamily/Winged helix DNA-binding domain"/>
    <property type="match status" value="1"/>
</dbReference>
<dbReference type="CDD" id="cd00090">
    <property type="entry name" value="HTH_ARSR"/>
    <property type="match status" value="1"/>
</dbReference>
<evidence type="ECO:0000256" key="2">
    <source>
        <dbReference type="ARBA" id="ARBA00023125"/>
    </source>
</evidence>